<feature type="compositionally biased region" description="Basic and acidic residues" evidence="1">
    <location>
        <begin position="34"/>
        <end position="48"/>
    </location>
</feature>
<comment type="caution">
    <text evidence="2">The sequence shown here is derived from an EMBL/GenBank/DDBJ whole genome shotgun (WGS) entry which is preliminary data.</text>
</comment>
<dbReference type="Gene3D" id="1.20.5.170">
    <property type="match status" value="1"/>
</dbReference>
<evidence type="ECO:0008006" key="4">
    <source>
        <dbReference type="Google" id="ProtNLM"/>
    </source>
</evidence>
<dbReference type="PANTHER" id="PTHR37012">
    <property type="entry name" value="B-ZIP TRANSCRIPTION FACTOR (EUROFUNG)-RELATED"/>
    <property type="match status" value="1"/>
</dbReference>
<dbReference type="PANTHER" id="PTHR37012:SF2">
    <property type="entry name" value="BZIP DOMAIN-CONTAINING PROTEIN-RELATED"/>
    <property type="match status" value="1"/>
</dbReference>
<accession>A0A9P8VRN3</accession>
<evidence type="ECO:0000256" key="1">
    <source>
        <dbReference type="SAM" id="MobiDB-lite"/>
    </source>
</evidence>
<feature type="region of interest" description="Disordered" evidence="1">
    <location>
        <begin position="1"/>
        <end position="48"/>
    </location>
</feature>
<organism evidence="2 3">
    <name type="scientific">Thelonectria olida</name>
    <dbReference type="NCBI Taxonomy" id="1576542"/>
    <lineage>
        <taxon>Eukaryota</taxon>
        <taxon>Fungi</taxon>
        <taxon>Dikarya</taxon>
        <taxon>Ascomycota</taxon>
        <taxon>Pezizomycotina</taxon>
        <taxon>Sordariomycetes</taxon>
        <taxon>Hypocreomycetidae</taxon>
        <taxon>Hypocreales</taxon>
        <taxon>Nectriaceae</taxon>
        <taxon>Thelonectria</taxon>
    </lineage>
</organism>
<feature type="compositionally biased region" description="Polar residues" evidence="1">
    <location>
        <begin position="1"/>
        <end position="10"/>
    </location>
</feature>
<proteinExistence type="predicted"/>
<dbReference type="OrthoDB" id="3535998at2759"/>
<dbReference type="EMBL" id="JAGPYM010000038">
    <property type="protein sequence ID" value="KAH6874541.1"/>
    <property type="molecule type" value="Genomic_DNA"/>
</dbReference>
<reference evidence="2 3" key="1">
    <citation type="journal article" date="2021" name="Nat. Commun.">
        <title>Genetic determinants of endophytism in the Arabidopsis root mycobiome.</title>
        <authorList>
            <person name="Mesny F."/>
            <person name="Miyauchi S."/>
            <person name="Thiergart T."/>
            <person name="Pickel B."/>
            <person name="Atanasova L."/>
            <person name="Karlsson M."/>
            <person name="Huettel B."/>
            <person name="Barry K.W."/>
            <person name="Haridas S."/>
            <person name="Chen C."/>
            <person name="Bauer D."/>
            <person name="Andreopoulos W."/>
            <person name="Pangilinan J."/>
            <person name="LaButti K."/>
            <person name="Riley R."/>
            <person name="Lipzen A."/>
            <person name="Clum A."/>
            <person name="Drula E."/>
            <person name="Henrissat B."/>
            <person name="Kohler A."/>
            <person name="Grigoriev I.V."/>
            <person name="Martin F.M."/>
            <person name="Hacquard S."/>
        </authorList>
    </citation>
    <scope>NUCLEOTIDE SEQUENCE [LARGE SCALE GENOMIC DNA]</scope>
    <source>
        <strain evidence="2 3">MPI-CAGE-CH-0241</strain>
    </source>
</reference>
<dbReference type="AlphaFoldDB" id="A0A9P8VRN3"/>
<protein>
    <recommendedName>
        <fullName evidence="4">BZIP transcription factor</fullName>
    </recommendedName>
</protein>
<evidence type="ECO:0000313" key="2">
    <source>
        <dbReference type="EMBL" id="KAH6874541.1"/>
    </source>
</evidence>
<evidence type="ECO:0000313" key="3">
    <source>
        <dbReference type="Proteomes" id="UP000777438"/>
    </source>
</evidence>
<gene>
    <name evidence="2" type="ORF">B0T10DRAFT_532906</name>
</gene>
<feature type="compositionally biased region" description="Polar residues" evidence="1">
    <location>
        <begin position="20"/>
        <end position="29"/>
    </location>
</feature>
<name>A0A9P8VRN3_9HYPO</name>
<dbReference type="CDD" id="cd14688">
    <property type="entry name" value="bZIP_YAP"/>
    <property type="match status" value="1"/>
</dbReference>
<dbReference type="Proteomes" id="UP000777438">
    <property type="component" value="Unassembled WGS sequence"/>
</dbReference>
<sequence>MVRSSSAEPTKTTKRYEGTRSVSTLTPSQLARKRANDREAQRATRTRTKELIGQLERELEELKNKQSREQTVQELLHRNKALEVELNRLKKSMGISMASSPYSTPVYDDNLSSGRGTIPSPRTWSFLSGDYNPLLDISQQCVSPPNSCQSWARTFPCPVPSNVSNPSLCANTDDYNAGYIPTSVPTSMLPSNNTNTNVNALSHKDIKLEYEDAESHGTEPYRLTRPEVVNHSPCSETGFRLSNPPMPALHPSFYMQQQPPWNMYPVYYPPAESLVR</sequence>
<keyword evidence="3" id="KW-1185">Reference proteome</keyword>